<reference evidence="7" key="1">
    <citation type="journal article" date="2019" name="Int. J. Syst. Evol. Microbiol.">
        <title>The Global Catalogue of Microorganisms (GCM) 10K type strain sequencing project: providing services to taxonomists for standard genome sequencing and annotation.</title>
        <authorList>
            <consortium name="The Broad Institute Genomics Platform"/>
            <consortium name="The Broad Institute Genome Sequencing Center for Infectious Disease"/>
            <person name="Wu L."/>
            <person name="Ma J."/>
        </authorList>
    </citation>
    <scope>NUCLEOTIDE SEQUENCE [LARGE SCALE GENOMIC DNA]</scope>
    <source>
        <strain evidence="7">JCM 9377</strain>
    </source>
</reference>
<sequence>MDGWTETGNALIQEWVFKDFAEAMIFVNKVAAVAEEANHHPDFHIVWNRVTLTLSTHDAGGLTEKDFALAERLNTV</sequence>
<evidence type="ECO:0000256" key="2">
    <source>
        <dbReference type="ARBA" id="ARBA00006472"/>
    </source>
</evidence>
<dbReference type="EMBL" id="BAAAUV010000002">
    <property type="protein sequence ID" value="GAA3196385.1"/>
    <property type="molecule type" value="Genomic_DNA"/>
</dbReference>
<dbReference type="InterPro" id="IPR036428">
    <property type="entry name" value="PCD_sf"/>
</dbReference>
<evidence type="ECO:0000313" key="6">
    <source>
        <dbReference type="EMBL" id="GAA3196385.1"/>
    </source>
</evidence>
<keyword evidence="5" id="KW-0456">Lyase</keyword>
<dbReference type="NCBIfam" id="NF002017">
    <property type="entry name" value="PRK00823.1-2"/>
    <property type="match status" value="1"/>
</dbReference>
<protein>
    <recommendedName>
        <fullName evidence="4">Putative pterin-4-alpha-carbinolamine dehydratase</fullName>
        <ecNumber evidence="3">4.2.1.96</ecNumber>
    </recommendedName>
</protein>
<dbReference type="PANTHER" id="PTHR12599:SF0">
    <property type="entry name" value="PTERIN-4-ALPHA-CARBINOLAMINE DEHYDRATASE"/>
    <property type="match status" value="1"/>
</dbReference>
<organism evidence="6 7">
    <name type="scientific">Actinocorallia longicatena</name>
    <dbReference type="NCBI Taxonomy" id="111803"/>
    <lineage>
        <taxon>Bacteria</taxon>
        <taxon>Bacillati</taxon>
        <taxon>Actinomycetota</taxon>
        <taxon>Actinomycetes</taxon>
        <taxon>Streptosporangiales</taxon>
        <taxon>Thermomonosporaceae</taxon>
        <taxon>Actinocorallia</taxon>
    </lineage>
</organism>
<evidence type="ECO:0000256" key="1">
    <source>
        <dbReference type="ARBA" id="ARBA00001554"/>
    </source>
</evidence>
<dbReference type="CDD" id="cd00488">
    <property type="entry name" value="PCD_DCoH"/>
    <property type="match status" value="1"/>
</dbReference>
<name>A0ABP6PZD7_9ACTN</name>
<keyword evidence="7" id="KW-1185">Reference proteome</keyword>
<dbReference type="PANTHER" id="PTHR12599">
    <property type="entry name" value="PTERIN-4-ALPHA-CARBINOLAMINE DEHYDRATASE"/>
    <property type="match status" value="1"/>
</dbReference>
<proteinExistence type="inferred from homology"/>
<dbReference type="SUPFAM" id="SSF55248">
    <property type="entry name" value="PCD-like"/>
    <property type="match status" value="1"/>
</dbReference>
<dbReference type="EC" id="4.2.1.96" evidence="3"/>
<dbReference type="InterPro" id="IPR001533">
    <property type="entry name" value="Pterin_deHydtase"/>
</dbReference>
<comment type="similarity">
    <text evidence="2">Belongs to the pterin-4-alpha-carbinolamine dehydratase family.</text>
</comment>
<accession>A0ABP6PZD7</accession>
<dbReference type="Pfam" id="PF01329">
    <property type="entry name" value="Pterin_4a"/>
    <property type="match status" value="1"/>
</dbReference>
<evidence type="ECO:0000256" key="5">
    <source>
        <dbReference type="ARBA" id="ARBA00023239"/>
    </source>
</evidence>
<comment type="caution">
    <text evidence="6">The sequence shown here is derived from an EMBL/GenBank/DDBJ whole genome shotgun (WGS) entry which is preliminary data.</text>
</comment>
<gene>
    <name evidence="6" type="ORF">GCM10010468_06990</name>
</gene>
<evidence type="ECO:0000256" key="3">
    <source>
        <dbReference type="ARBA" id="ARBA00013252"/>
    </source>
</evidence>
<evidence type="ECO:0000256" key="4">
    <source>
        <dbReference type="ARBA" id="ARBA00021735"/>
    </source>
</evidence>
<evidence type="ECO:0000313" key="7">
    <source>
        <dbReference type="Proteomes" id="UP001501237"/>
    </source>
</evidence>
<dbReference type="RefSeq" id="WP_344822017.1">
    <property type="nucleotide sequence ID" value="NZ_BAAAUV010000002.1"/>
</dbReference>
<comment type="catalytic activity">
    <reaction evidence="1">
        <text>(4aS,6R)-4a-hydroxy-L-erythro-5,6,7,8-tetrahydrobiopterin = (6R)-L-erythro-6,7-dihydrobiopterin + H2O</text>
        <dbReference type="Rhea" id="RHEA:11920"/>
        <dbReference type="ChEBI" id="CHEBI:15377"/>
        <dbReference type="ChEBI" id="CHEBI:15642"/>
        <dbReference type="ChEBI" id="CHEBI:43120"/>
        <dbReference type="EC" id="4.2.1.96"/>
    </reaction>
</comment>
<dbReference type="Proteomes" id="UP001501237">
    <property type="component" value="Unassembled WGS sequence"/>
</dbReference>
<dbReference type="Gene3D" id="3.30.1360.20">
    <property type="entry name" value="Transcriptional coactivator/pterin dehydratase"/>
    <property type="match status" value="1"/>
</dbReference>